<organism evidence="2 4">
    <name type="scientific">Puccinia graminis f. sp. tritici</name>
    <dbReference type="NCBI Taxonomy" id="56615"/>
    <lineage>
        <taxon>Eukaryota</taxon>
        <taxon>Fungi</taxon>
        <taxon>Dikarya</taxon>
        <taxon>Basidiomycota</taxon>
        <taxon>Pucciniomycotina</taxon>
        <taxon>Pucciniomycetes</taxon>
        <taxon>Pucciniales</taxon>
        <taxon>Pucciniaceae</taxon>
        <taxon>Puccinia</taxon>
    </lineage>
</organism>
<evidence type="ECO:0000313" key="4">
    <source>
        <dbReference type="Proteomes" id="UP000324748"/>
    </source>
</evidence>
<evidence type="ECO:0000256" key="1">
    <source>
        <dbReference type="SAM" id="MobiDB-lite"/>
    </source>
</evidence>
<feature type="region of interest" description="Disordered" evidence="1">
    <location>
        <begin position="25"/>
        <end position="92"/>
    </location>
</feature>
<sequence>MDGPQKPSKLAECLVITYDYVDSSDSGVRGRSKTNLTTSPSIGGPGARLAQSAPREASLRRRLASVPRSEGLVPGWRKAPLAKRASEGGTCD</sequence>
<proteinExistence type="predicted"/>
<protein>
    <submittedName>
        <fullName evidence="2">Uncharacterized protein</fullName>
    </submittedName>
</protein>
<comment type="caution">
    <text evidence="2">The sequence shown here is derived from an EMBL/GenBank/DDBJ whole genome shotgun (WGS) entry which is preliminary data.</text>
</comment>
<accession>A0A5B0MU87</accession>
<dbReference type="EMBL" id="VSWC01000131">
    <property type="protein sequence ID" value="KAA1080535.1"/>
    <property type="molecule type" value="Genomic_DNA"/>
</dbReference>
<evidence type="ECO:0000313" key="3">
    <source>
        <dbReference type="EMBL" id="KAA1131503.1"/>
    </source>
</evidence>
<dbReference type="Proteomes" id="UP000325313">
    <property type="component" value="Unassembled WGS sequence"/>
</dbReference>
<keyword evidence="4" id="KW-1185">Reference proteome</keyword>
<evidence type="ECO:0000313" key="5">
    <source>
        <dbReference type="Proteomes" id="UP000325313"/>
    </source>
</evidence>
<gene>
    <name evidence="2" type="ORF">PGT21_010679</name>
    <name evidence="3" type="ORF">PGTUg99_022317</name>
</gene>
<name>A0A5B0MU87_PUCGR</name>
<dbReference type="AlphaFoldDB" id="A0A5B0MU87"/>
<dbReference type="Proteomes" id="UP000324748">
    <property type="component" value="Unassembled WGS sequence"/>
</dbReference>
<reference evidence="4 5" key="1">
    <citation type="submission" date="2019-05" db="EMBL/GenBank/DDBJ databases">
        <title>Emergence of the Ug99 lineage of the wheat stem rust pathogen through somatic hybridization.</title>
        <authorList>
            <person name="Li F."/>
            <person name="Upadhyaya N.M."/>
            <person name="Sperschneider J."/>
            <person name="Matny O."/>
            <person name="Nguyen-Phuc H."/>
            <person name="Mago R."/>
            <person name="Raley C."/>
            <person name="Miller M.E."/>
            <person name="Silverstein K.A.T."/>
            <person name="Henningsen E."/>
            <person name="Hirsch C.D."/>
            <person name="Visser B."/>
            <person name="Pretorius Z.A."/>
            <person name="Steffenson B.J."/>
            <person name="Schwessinger B."/>
            <person name="Dodds P.N."/>
            <person name="Figueroa M."/>
        </authorList>
    </citation>
    <scope>NUCLEOTIDE SEQUENCE [LARGE SCALE GENOMIC DNA]</scope>
    <source>
        <strain evidence="2">21-0</strain>
        <strain evidence="3 5">Ug99</strain>
    </source>
</reference>
<dbReference type="EMBL" id="VDEP01000103">
    <property type="protein sequence ID" value="KAA1131503.1"/>
    <property type="molecule type" value="Genomic_DNA"/>
</dbReference>
<evidence type="ECO:0000313" key="2">
    <source>
        <dbReference type="EMBL" id="KAA1080535.1"/>
    </source>
</evidence>